<protein>
    <submittedName>
        <fullName evidence="3">Uncharacterized protein</fullName>
    </submittedName>
</protein>
<feature type="compositionally biased region" description="Acidic residues" evidence="2">
    <location>
        <begin position="303"/>
        <end position="318"/>
    </location>
</feature>
<gene>
    <name evidence="3" type="ORF">SNEC2469_LOCUS3875</name>
</gene>
<feature type="region of interest" description="Disordered" evidence="2">
    <location>
        <begin position="288"/>
        <end position="351"/>
    </location>
</feature>
<accession>A0A812KX38</accession>
<evidence type="ECO:0000313" key="4">
    <source>
        <dbReference type="Proteomes" id="UP000601435"/>
    </source>
</evidence>
<dbReference type="AlphaFoldDB" id="A0A812KX38"/>
<evidence type="ECO:0000256" key="1">
    <source>
        <dbReference type="SAM" id="Coils"/>
    </source>
</evidence>
<keyword evidence="1" id="KW-0175">Coiled coil</keyword>
<dbReference type="Proteomes" id="UP000601435">
    <property type="component" value="Unassembled WGS sequence"/>
</dbReference>
<feature type="coiled-coil region" evidence="1">
    <location>
        <begin position="35"/>
        <end position="62"/>
    </location>
</feature>
<evidence type="ECO:0000256" key="2">
    <source>
        <dbReference type="SAM" id="MobiDB-lite"/>
    </source>
</evidence>
<comment type="caution">
    <text evidence="3">The sequence shown here is derived from an EMBL/GenBank/DDBJ whole genome shotgun (WGS) entry which is preliminary data.</text>
</comment>
<dbReference type="EMBL" id="CAJNJA010008304">
    <property type="protein sequence ID" value="CAE7235007.1"/>
    <property type="molecule type" value="Genomic_DNA"/>
</dbReference>
<feature type="region of interest" description="Disordered" evidence="2">
    <location>
        <begin position="109"/>
        <end position="133"/>
    </location>
</feature>
<proteinExistence type="predicted"/>
<keyword evidence="4" id="KW-1185">Reference proteome</keyword>
<feature type="compositionally biased region" description="Basic residues" evidence="2">
    <location>
        <begin position="327"/>
        <end position="336"/>
    </location>
</feature>
<evidence type="ECO:0000313" key="3">
    <source>
        <dbReference type="EMBL" id="CAE7235007.1"/>
    </source>
</evidence>
<sequence>MGKGKPLRLNSRAHSCATLYAGQSFMKGQYTKQEPENIEHDLRAAEKRLAELRDKARKIESSDVGTEDPQKVVLASPVVPAARPIATPARAVSSDAQPGSQQLWEEAFPNDRKPDQDDDSQSGAIGPAEVPEATRTKVLSAALESRPTHQPEPADSDDELIMDVDCDLRSNTIRISAKEYKAYVSEEVAERWMEIVIRNIKEGKVVIDSGYYTEAAMKSELKFDKDRVKAVVAYCTANRARRRALTRRDKYQRHIVEYWIDVRTSGSLSRTHQEQFSQFVEIIDDNLSLPPPMLGNETRPCYDEDEYEEDTEDDEEADDKAPTTTPKLKRKRRRGKTPSPKSKLESKKRREKAEAVETALEDIEKIPQVLGEILKIRIKIDNTLDKLKDLKVPRDSKDDAKKLSSCTIHADELMTLHDNLAEIKAENGNGEPSEKTSRITMDEEAEKVSDRLLCSIAAGFVDECRDADPDLAENLRSSNLLREMHRKSETKHESACGRAFKKEGLSCPVPIEKVDVGHSTMHPVLKLKDFLKGLSSCGHLPSLWGSNKAEDRTDVLPKFWRRWKVHDGSHQVFQHHRGCLDVVLPIQLHADEGQTLKKSGVMVVNWQSPIGFGVSTQDDTAAAMSVNFLGSSIATRFLYTVCIKRCYSKKKRYVLDGIFENLADELRDLFYNGVSLKIGDQELTFYAASIGLKGVYEESAKSGFCHLCCAGQEGPLCRVPQSAAKEYMHKFDLFHTLHKGVFAELAASGDFQAQLDSIYNMAREHCQATKTPLHMDNLTRHLIKFPGDYEYPSG</sequence>
<name>A0A812KX38_9DINO</name>
<reference evidence="3" key="1">
    <citation type="submission" date="2021-02" db="EMBL/GenBank/DDBJ databases">
        <authorList>
            <person name="Dougan E. K."/>
            <person name="Rhodes N."/>
            <person name="Thang M."/>
            <person name="Chan C."/>
        </authorList>
    </citation>
    <scope>NUCLEOTIDE SEQUENCE</scope>
</reference>
<organism evidence="3 4">
    <name type="scientific">Symbiodinium necroappetens</name>
    <dbReference type="NCBI Taxonomy" id="1628268"/>
    <lineage>
        <taxon>Eukaryota</taxon>
        <taxon>Sar</taxon>
        <taxon>Alveolata</taxon>
        <taxon>Dinophyceae</taxon>
        <taxon>Suessiales</taxon>
        <taxon>Symbiodiniaceae</taxon>
        <taxon>Symbiodinium</taxon>
    </lineage>
</organism>